<name>A0ABU5XLI2_9MYCO</name>
<reference evidence="1 2" key="1">
    <citation type="submission" date="2023-12" db="EMBL/GenBank/DDBJ databases">
        <title>Description of new species of Mycobacterium terrae complex isolated from sewage at the Sao Paulo Zoological Park Foundation in Brazil.</title>
        <authorList>
            <person name="Romagnoli C.L."/>
            <person name="Conceicao E.C."/>
            <person name="Machado E."/>
            <person name="Barreto L.B.P.F."/>
            <person name="Sharma A."/>
            <person name="Silva N.M."/>
            <person name="Marques L.E."/>
            <person name="Juliana M.A."/>
            <person name="Lourenco M.C.S."/>
            <person name="Digiampietri L.A."/>
            <person name="Suffys P.N."/>
            <person name="Viana-Niero C."/>
        </authorList>
    </citation>
    <scope>NUCLEOTIDE SEQUENCE [LARGE SCALE GENOMIC DNA]</scope>
    <source>
        <strain evidence="1 2">MYC098</strain>
    </source>
</reference>
<sequence length="89" mass="9801">MTTLYVLDVEDFRPLADAARTDPAVTVRRRGPYFEVSCPGTITIDRNATGTRNAVWYSAIAAVSGGRVTRWDSSALVIEAEQDTADHER</sequence>
<evidence type="ECO:0000313" key="2">
    <source>
        <dbReference type="Proteomes" id="UP001299596"/>
    </source>
</evidence>
<accession>A0ABU5XLI2</accession>
<protein>
    <submittedName>
        <fullName evidence="1">Uncharacterized protein</fullName>
    </submittedName>
</protein>
<evidence type="ECO:0000313" key="1">
    <source>
        <dbReference type="EMBL" id="MEB3023140.1"/>
    </source>
</evidence>
<comment type="caution">
    <text evidence="1">The sequence shown here is derived from an EMBL/GenBank/DDBJ whole genome shotgun (WGS) entry which is preliminary data.</text>
</comment>
<gene>
    <name evidence="1" type="ORF">K6T79_19025</name>
</gene>
<dbReference type="Proteomes" id="UP001299596">
    <property type="component" value="Unassembled WGS sequence"/>
</dbReference>
<dbReference type="RefSeq" id="WP_225404258.1">
    <property type="nucleotide sequence ID" value="NZ_JAYJJR010000014.1"/>
</dbReference>
<dbReference type="EMBL" id="JAYJJR010000014">
    <property type="protein sequence ID" value="MEB3023140.1"/>
    <property type="molecule type" value="Genomic_DNA"/>
</dbReference>
<organism evidence="1 2">
    <name type="scientific">[Mycobacterium] crassicus</name>
    <dbReference type="NCBI Taxonomy" id="2872309"/>
    <lineage>
        <taxon>Bacteria</taxon>
        <taxon>Bacillati</taxon>
        <taxon>Actinomycetota</taxon>
        <taxon>Actinomycetes</taxon>
        <taxon>Mycobacteriales</taxon>
        <taxon>Mycobacteriaceae</taxon>
        <taxon>Mycolicibacter</taxon>
    </lineage>
</organism>
<keyword evidence="2" id="KW-1185">Reference proteome</keyword>
<proteinExistence type="predicted"/>